<name>A0A835G639_SPOEX</name>
<reference evidence="1" key="1">
    <citation type="submission" date="2020-08" db="EMBL/GenBank/DDBJ databases">
        <title>Spodoptera exigua strain:BAW_Kor-Di-RS1 Genome sequencing and assembly.</title>
        <authorList>
            <person name="Kim J."/>
            <person name="Nam H.Y."/>
            <person name="Kwon M."/>
            <person name="Choi J.H."/>
            <person name="Cho S.R."/>
            <person name="Kim G.-H."/>
        </authorList>
    </citation>
    <scope>NUCLEOTIDE SEQUENCE</scope>
    <source>
        <strain evidence="1">BAW_Kor-Di-RS1</strain>
        <tissue evidence="1">Whole-body</tissue>
    </source>
</reference>
<evidence type="ECO:0000313" key="2">
    <source>
        <dbReference type="Proteomes" id="UP000648187"/>
    </source>
</evidence>
<accession>A0A835G639</accession>
<gene>
    <name evidence="1" type="ORF">HW555_013188</name>
</gene>
<feature type="non-terminal residue" evidence="1">
    <location>
        <position position="97"/>
    </location>
</feature>
<comment type="caution">
    <text evidence="1">The sequence shown here is derived from an EMBL/GenBank/DDBJ whole genome shotgun (WGS) entry which is preliminary data.</text>
</comment>
<dbReference type="AlphaFoldDB" id="A0A835G639"/>
<keyword evidence="2" id="KW-1185">Reference proteome</keyword>
<evidence type="ECO:0000313" key="1">
    <source>
        <dbReference type="EMBL" id="KAF9406443.1"/>
    </source>
</evidence>
<dbReference type="EMBL" id="JACKWZ010000591">
    <property type="protein sequence ID" value="KAF9406443.1"/>
    <property type="molecule type" value="Genomic_DNA"/>
</dbReference>
<proteinExistence type="predicted"/>
<protein>
    <submittedName>
        <fullName evidence="1">Uncharacterized protein</fullName>
    </submittedName>
</protein>
<dbReference type="Proteomes" id="UP000648187">
    <property type="component" value="Unassembled WGS sequence"/>
</dbReference>
<sequence>IYTPPSYILLPYGCTTTDIILYYTVGNPDLVYTEKPNADGDLGVVLQATTVHELEESCVRQGGLCVMKSDCPPENIVFLSGTLCPKQQHLGVTCCYL</sequence>
<organism evidence="1 2">
    <name type="scientific">Spodoptera exigua</name>
    <name type="common">Beet armyworm</name>
    <name type="synonym">Noctua fulgens</name>
    <dbReference type="NCBI Taxonomy" id="7107"/>
    <lineage>
        <taxon>Eukaryota</taxon>
        <taxon>Metazoa</taxon>
        <taxon>Ecdysozoa</taxon>
        <taxon>Arthropoda</taxon>
        <taxon>Hexapoda</taxon>
        <taxon>Insecta</taxon>
        <taxon>Pterygota</taxon>
        <taxon>Neoptera</taxon>
        <taxon>Endopterygota</taxon>
        <taxon>Lepidoptera</taxon>
        <taxon>Glossata</taxon>
        <taxon>Ditrysia</taxon>
        <taxon>Noctuoidea</taxon>
        <taxon>Noctuidae</taxon>
        <taxon>Amphipyrinae</taxon>
        <taxon>Spodoptera</taxon>
    </lineage>
</organism>